<feature type="signal peptide" evidence="1">
    <location>
        <begin position="1"/>
        <end position="19"/>
    </location>
</feature>
<feature type="chain" id="PRO_5035914606" description="Beta-defensin" evidence="1">
    <location>
        <begin position="20"/>
        <end position="73"/>
    </location>
</feature>
<comment type="caution">
    <text evidence="2">The sequence shown here is derived from an EMBL/GenBank/DDBJ whole genome shotgun (WGS) entry which is preliminary data.</text>
</comment>
<sequence length="73" mass="8226">MKSLSVAVVVLLLVLSLHCEDSVVEGQLCNFGRGHCLDAFSCRRLKRFHVLTRSCGFEVCCLFKRRSTVNIHS</sequence>
<evidence type="ECO:0000256" key="1">
    <source>
        <dbReference type="SAM" id="SignalP"/>
    </source>
</evidence>
<evidence type="ECO:0000313" key="3">
    <source>
        <dbReference type="Proteomes" id="UP000752171"/>
    </source>
</evidence>
<reference evidence="2 3" key="1">
    <citation type="submission" date="2021-07" db="EMBL/GenBank/DDBJ databases">
        <authorList>
            <person name="Imarazene B."/>
            <person name="Zahm M."/>
            <person name="Klopp C."/>
            <person name="Cabau C."/>
            <person name="Beille S."/>
            <person name="Jouanno E."/>
            <person name="Castinel A."/>
            <person name="Lluch J."/>
            <person name="Gil L."/>
            <person name="Kuchtly C."/>
            <person name="Lopez Roques C."/>
            <person name="Donnadieu C."/>
            <person name="Parrinello H."/>
            <person name="Journot L."/>
            <person name="Du K."/>
            <person name="Schartl M."/>
            <person name="Retaux S."/>
            <person name="Guiguen Y."/>
        </authorList>
    </citation>
    <scope>NUCLEOTIDE SEQUENCE [LARGE SCALE GENOMIC DNA]</scope>
    <source>
        <strain evidence="2">Pach_M1</strain>
        <tissue evidence="2">Testis</tissue>
    </source>
</reference>
<keyword evidence="1" id="KW-0732">Signal</keyword>
<dbReference type="AlphaFoldDB" id="A0A8T2LVC2"/>
<organism evidence="2 3">
    <name type="scientific">Astyanax mexicanus</name>
    <name type="common">Blind cave fish</name>
    <name type="synonym">Astyanax fasciatus mexicanus</name>
    <dbReference type="NCBI Taxonomy" id="7994"/>
    <lineage>
        <taxon>Eukaryota</taxon>
        <taxon>Metazoa</taxon>
        <taxon>Chordata</taxon>
        <taxon>Craniata</taxon>
        <taxon>Vertebrata</taxon>
        <taxon>Euteleostomi</taxon>
        <taxon>Actinopterygii</taxon>
        <taxon>Neopterygii</taxon>
        <taxon>Teleostei</taxon>
        <taxon>Ostariophysi</taxon>
        <taxon>Characiformes</taxon>
        <taxon>Characoidei</taxon>
        <taxon>Acestrorhamphidae</taxon>
        <taxon>Acestrorhamphinae</taxon>
        <taxon>Astyanax</taxon>
    </lineage>
</organism>
<accession>A0A8T2LVC2</accession>
<dbReference type="Proteomes" id="UP000752171">
    <property type="component" value="Unassembled WGS sequence"/>
</dbReference>
<name>A0A8T2LVC2_ASTMX</name>
<dbReference type="EMBL" id="JAICCE010000008">
    <property type="protein sequence ID" value="KAG9273782.1"/>
    <property type="molecule type" value="Genomic_DNA"/>
</dbReference>
<proteinExistence type="predicted"/>
<protein>
    <recommendedName>
        <fullName evidence="4">Beta-defensin</fullName>
    </recommendedName>
</protein>
<evidence type="ECO:0000313" key="2">
    <source>
        <dbReference type="EMBL" id="KAG9273782.1"/>
    </source>
</evidence>
<gene>
    <name evidence="2" type="ORF">AMEX_G10532</name>
</gene>
<evidence type="ECO:0008006" key="4">
    <source>
        <dbReference type="Google" id="ProtNLM"/>
    </source>
</evidence>